<feature type="chain" id="PRO_5045097548" description="histidine kinase" evidence="10">
    <location>
        <begin position="29"/>
        <end position="554"/>
    </location>
</feature>
<feature type="transmembrane region" description="Helical" evidence="9">
    <location>
        <begin position="340"/>
        <end position="360"/>
    </location>
</feature>
<comment type="caution">
    <text evidence="11">The sequence shown here is derived from an EMBL/GenBank/DDBJ whole genome shotgun (WGS) entry which is preliminary data.</text>
</comment>
<proteinExistence type="predicted"/>
<dbReference type="RefSeq" id="WP_326278556.1">
    <property type="nucleotide sequence ID" value="NZ_JAYKYV010000006.1"/>
</dbReference>
<dbReference type="EMBL" id="JAYMGW010000006">
    <property type="protein sequence ID" value="MEC4265551.1"/>
    <property type="molecule type" value="Genomic_DNA"/>
</dbReference>
<dbReference type="Proteomes" id="UP001355298">
    <property type="component" value="Unassembled WGS sequence"/>
</dbReference>
<keyword evidence="7" id="KW-0902">Two-component regulatory system</keyword>
<dbReference type="SMART" id="SM00028">
    <property type="entry name" value="TPR"/>
    <property type="match status" value="3"/>
</dbReference>
<evidence type="ECO:0000313" key="12">
    <source>
        <dbReference type="Proteomes" id="UP001355298"/>
    </source>
</evidence>
<dbReference type="InterPro" id="IPR036890">
    <property type="entry name" value="HATPase_C_sf"/>
</dbReference>
<dbReference type="Pfam" id="PF07719">
    <property type="entry name" value="TPR_2"/>
    <property type="match status" value="1"/>
</dbReference>
<evidence type="ECO:0000256" key="5">
    <source>
        <dbReference type="ARBA" id="ARBA00022777"/>
    </source>
</evidence>
<reference evidence="11 12" key="1">
    <citation type="submission" date="2024-01" db="EMBL/GenBank/DDBJ databases">
        <title>The strains designed SYSU M86414 and SYSU M84420 isolated from the marine sediment in San Sha City (Hainan Province, China).</title>
        <authorList>
            <person name="Guo D."/>
        </authorList>
    </citation>
    <scope>NUCLEOTIDE SEQUENCE [LARGE SCALE GENOMIC DNA]</scope>
    <source>
        <strain evidence="11 12">SYSU M84420</strain>
    </source>
</reference>
<gene>
    <name evidence="11" type="ORF">VOP03_09350</name>
</gene>
<accession>A0ABU6IR60</accession>
<keyword evidence="4" id="KW-0677">Repeat</keyword>
<dbReference type="CDD" id="cd16917">
    <property type="entry name" value="HATPase_UhpB-NarQ-NarX-like"/>
    <property type="match status" value="1"/>
</dbReference>
<keyword evidence="6 8" id="KW-0802">TPR repeat</keyword>
<dbReference type="InterPro" id="IPR019734">
    <property type="entry name" value="TPR_rpt"/>
</dbReference>
<comment type="catalytic activity">
    <reaction evidence="1">
        <text>ATP + protein L-histidine = ADP + protein N-phospho-L-histidine.</text>
        <dbReference type="EC" id="2.7.13.3"/>
    </reaction>
</comment>
<protein>
    <recommendedName>
        <fullName evidence="2">histidine kinase</fullName>
        <ecNumber evidence="2">2.7.13.3</ecNumber>
    </recommendedName>
</protein>
<dbReference type="InterPro" id="IPR013105">
    <property type="entry name" value="TPR_2"/>
</dbReference>
<evidence type="ECO:0000256" key="9">
    <source>
        <dbReference type="SAM" id="Phobius"/>
    </source>
</evidence>
<keyword evidence="9" id="KW-0472">Membrane</keyword>
<dbReference type="Gene3D" id="3.30.565.10">
    <property type="entry name" value="Histidine kinase-like ATPase, C-terminal domain"/>
    <property type="match status" value="1"/>
</dbReference>
<dbReference type="InterPro" id="IPR011990">
    <property type="entry name" value="TPR-like_helical_dom_sf"/>
</dbReference>
<keyword evidence="5" id="KW-0418">Kinase</keyword>
<dbReference type="SUPFAM" id="SSF55874">
    <property type="entry name" value="ATPase domain of HSP90 chaperone/DNA topoisomerase II/histidine kinase"/>
    <property type="match status" value="1"/>
</dbReference>
<keyword evidence="10" id="KW-0732">Signal</keyword>
<organism evidence="11 12">
    <name type="scientific">Flagellimonas halotolerans</name>
    <dbReference type="NCBI Taxonomy" id="3112164"/>
    <lineage>
        <taxon>Bacteria</taxon>
        <taxon>Pseudomonadati</taxon>
        <taxon>Bacteroidota</taxon>
        <taxon>Flavobacteriia</taxon>
        <taxon>Flavobacteriales</taxon>
        <taxon>Flavobacteriaceae</taxon>
        <taxon>Flagellimonas</taxon>
    </lineage>
</organism>
<evidence type="ECO:0000256" key="7">
    <source>
        <dbReference type="ARBA" id="ARBA00023012"/>
    </source>
</evidence>
<evidence type="ECO:0000256" key="8">
    <source>
        <dbReference type="PROSITE-ProRule" id="PRU00339"/>
    </source>
</evidence>
<evidence type="ECO:0000313" key="11">
    <source>
        <dbReference type="EMBL" id="MEC4265551.1"/>
    </source>
</evidence>
<evidence type="ECO:0000256" key="1">
    <source>
        <dbReference type="ARBA" id="ARBA00000085"/>
    </source>
</evidence>
<dbReference type="EC" id="2.7.13.3" evidence="2"/>
<feature type="signal peptide" evidence="10">
    <location>
        <begin position="1"/>
        <end position="28"/>
    </location>
</feature>
<keyword evidence="9" id="KW-1133">Transmembrane helix</keyword>
<keyword evidence="9" id="KW-0812">Transmembrane</keyword>
<evidence type="ECO:0000256" key="3">
    <source>
        <dbReference type="ARBA" id="ARBA00022679"/>
    </source>
</evidence>
<dbReference type="PANTHER" id="PTHR24421">
    <property type="entry name" value="NITRATE/NITRITE SENSOR PROTEIN NARX-RELATED"/>
    <property type="match status" value="1"/>
</dbReference>
<dbReference type="Gene3D" id="1.25.40.10">
    <property type="entry name" value="Tetratricopeptide repeat domain"/>
    <property type="match status" value="2"/>
</dbReference>
<evidence type="ECO:0000256" key="10">
    <source>
        <dbReference type="SAM" id="SignalP"/>
    </source>
</evidence>
<evidence type="ECO:0000256" key="4">
    <source>
        <dbReference type="ARBA" id="ARBA00022737"/>
    </source>
</evidence>
<keyword evidence="12" id="KW-1185">Reference proteome</keyword>
<dbReference type="PANTHER" id="PTHR24421:SF10">
    <property type="entry name" value="NITRATE_NITRITE SENSOR PROTEIN NARQ"/>
    <property type="match status" value="1"/>
</dbReference>
<feature type="repeat" description="TPR" evidence="8">
    <location>
        <begin position="119"/>
        <end position="152"/>
    </location>
</feature>
<dbReference type="PROSITE" id="PS50005">
    <property type="entry name" value="TPR"/>
    <property type="match status" value="1"/>
</dbReference>
<dbReference type="SUPFAM" id="SSF48452">
    <property type="entry name" value="TPR-like"/>
    <property type="match status" value="2"/>
</dbReference>
<keyword evidence="3" id="KW-0808">Transferase</keyword>
<sequence>MKRQNISFLFFYSLLPFFVAMISGKCAAQEKSDSLNYYYYAILNPKEPEHLPDGISYYFRRRERNLINGDTLSAIGDLRMIAIGQFKIGNIYDSENSIVEALDLINKLKDGDTLIESRVGLHNQLGRVYRSANNYEEALKSFEEALKLAPNTKDSITILNNKANVYKDMLQYQQALNQYVLVYDKTLGRGDSLQLAMVLDNLGYVQGKLNLPSAQDNLNKALEVRLKENELAGIYRSYKNLTHFFLDKNDKKNALLYADKAYAVAKKLNNGGYVQDALSLFVELDEDPKVKEYKRLADSIVEARQLAENKNAYIKYNVEEERKKTEATRLQQEKEKRLKLLYKAIAAFILLALLASYFIFRYRYKKGRLEQAYNTETRISKKVHDEVANDVYQVMTRLENNPDVEPEVMDELENIYSKTRDISRENSPIDFNEDFDVLLNDLFLSFKNQKVNIVTRNILQIEWGRVSDLKKMAIYRVLQELLTNMKKHSQASLVALTFNKSGAKVSIDYKDNGIGCELKKKLGLQNAENRITSLKGTITFDSQRNNGFEVHIIV</sequence>
<dbReference type="PROSITE" id="PS50293">
    <property type="entry name" value="TPR_REGION"/>
    <property type="match status" value="1"/>
</dbReference>
<evidence type="ECO:0000256" key="2">
    <source>
        <dbReference type="ARBA" id="ARBA00012438"/>
    </source>
</evidence>
<name>A0ABU6IR60_9FLAO</name>
<dbReference type="InterPro" id="IPR050482">
    <property type="entry name" value="Sensor_HK_TwoCompSys"/>
</dbReference>
<evidence type="ECO:0000256" key="6">
    <source>
        <dbReference type="ARBA" id="ARBA00022803"/>
    </source>
</evidence>